<dbReference type="Proteomes" id="UP001318040">
    <property type="component" value="Chromosome 1"/>
</dbReference>
<dbReference type="RefSeq" id="XP_032829105.1">
    <property type="nucleotide sequence ID" value="XM_032973214.1"/>
</dbReference>
<dbReference type="Pfam" id="PF22584">
    <property type="entry name" value="CFAP143"/>
    <property type="match status" value="1"/>
</dbReference>
<name>A0AAJ7U347_PETMA</name>
<dbReference type="GO" id="GO:0005737">
    <property type="term" value="C:cytoplasm"/>
    <property type="evidence" value="ECO:0007669"/>
    <property type="project" value="TreeGrafter"/>
</dbReference>
<organism evidence="2 5">
    <name type="scientific">Petromyzon marinus</name>
    <name type="common">Sea lamprey</name>
    <dbReference type="NCBI Taxonomy" id="7757"/>
    <lineage>
        <taxon>Eukaryota</taxon>
        <taxon>Metazoa</taxon>
        <taxon>Chordata</taxon>
        <taxon>Craniata</taxon>
        <taxon>Vertebrata</taxon>
        <taxon>Cyclostomata</taxon>
        <taxon>Hyperoartia</taxon>
        <taxon>Petromyzontiformes</taxon>
        <taxon>Petromyzontidae</taxon>
        <taxon>Petromyzon</taxon>
    </lineage>
</organism>
<dbReference type="GO" id="GO:0005634">
    <property type="term" value="C:nucleus"/>
    <property type="evidence" value="ECO:0007669"/>
    <property type="project" value="TreeGrafter"/>
</dbReference>
<evidence type="ECO:0000313" key="5">
    <source>
        <dbReference type="RefSeq" id="XP_032828850.1"/>
    </source>
</evidence>
<dbReference type="RefSeq" id="XP_032828705.1">
    <property type="nucleotide sequence ID" value="XM_032972814.1"/>
</dbReference>
<feature type="compositionally biased region" description="Basic and acidic residues" evidence="1">
    <location>
        <begin position="32"/>
        <end position="41"/>
    </location>
</feature>
<evidence type="ECO:0000313" key="6">
    <source>
        <dbReference type="RefSeq" id="XP_032828940.1"/>
    </source>
</evidence>
<sequence>MRQHVEEDKGLATGPPCGIHGSTESTTLTRARGVEPTRQDIDSLPTNTAFRTKGKREMLLEKTLRDRISKEVLEKSSPIPPPKQYSTSKQAFFHYTLKPEPPVPNKAHDYHTEQPITYWSNNVNNIQGVTDIKSREKPFLKNTTFSKPISERLDTPF</sequence>
<dbReference type="RefSeq" id="XP_032828788.1">
    <property type="nucleotide sequence ID" value="XM_032972897.1"/>
</dbReference>
<evidence type="ECO:0000313" key="2">
    <source>
        <dbReference type="Proteomes" id="UP001318040"/>
    </source>
</evidence>
<accession>A0AAJ7U347</accession>
<dbReference type="GO" id="GO:0045944">
    <property type="term" value="P:positive regulation of transcription by RNA polymerase II"/>
    <property type="evidence" value="ECO:0007669"/>
    <property type="project" value="TreeGrafter"/>
</dbReference>
<evidence type="ECO:0000313" key="7">
    <source>
        <dbReference type="RefSeq" id="XP_032829024.1"/>
    </source>
</evidence>
<dbReference type="RefSeq" id="XP_032828940.1">
    <property type="nucleotide sequence ID" value="XM_032973049.1"/>
</dbReference>
<dbReference type="PANTHER" id="PTHR15510:SF5">
    <property type="entry name" value="SPERM-ASSOCIATED ANTIGEN 8"/>
    <property type="match status" value="1"/>
</dbReference>
<dbReference type="RefSeq" id="XP_032828850.1">
    <property type="nucleotide sequence ID" value="XM_032972959.1"/>
</dbReference>
<dbReference type="GO" id="GO:0008017">
    <property type="term" value="F:microtubule binding"/>
    <property type="evidence" value="ECO:0007669"/>
    <property type="project" value="InterPro"/>
</dbReference>
<evidence type="ECO:0000313" key="4">
    <source>
        <dbReference type="RefSeq" id="XP_032828788.1"/>
    </source>
</evidence>
<evidence type="ECO:0000313" key="8">
    <source>
        <dbReference type="RefSeq" id="XP_032829105.1"/>
    </source>
</evidence>
<evidence type="ECO:0000256" key="1">
    <source>
        <dbReference type="SAM" id="MobiDB-lite"/>
    </source>
</evidence>
<dbReference type="PANTHER" id="PTHR15510">
    <property type="entry name" value="SPERM-ASSOCIATED ANTIGEN 8"/>
    <property type="match status" value="1"/>
</dbReference>
<protein>
    <submittedName>
        <fullName evidence="3 4">Sperm-associated antigen 8-like isoform X2</fullName>
    </submittedName>
</protein>
<proteinExistence type="predicted"/>
<dbReference type="RefSeq" id="XP_032829024.1">
    <property type="nucleotide sequence ID" value="XM_032973133.1"/>
</dbReference>
<feature type="compositionally biased region" description="Basic and acidic residues" evidence="1">
    <location>
        <begin position="1"/>
        <end position="10"/>
    </location>
</feature>
<gene>
    <name evidence="3 4 5 6 7 8" type="primary">LOC116952903</name>
</gene>
<feature type="region of interest" description="Disordered" evidence="1">
    <location>
        <begin position="1"/>
        <end position="45"/>
    </location>
</feature>
<dbReference type="InterPro" id="IPR026124">
    <property type="entry name" value="Sperm-assoc_Ag8"/>
</dbReference>
<reference evidence="2" key="2">
    <citation type="submission" date="2025-05" db="UniProtKB">
        <authorList>
            <consortium name="RefSeq"/>
        </authorList>
    </citation>
    <scope>NUCLEOTIDE SEQUENCE [LARGE SCALE GENOMIC DNA]</scope>
    <source>
        <tissue evidence="3 7">Sperm</tissue>
    </source>
</reference>
<keyword evidence="2" id="KW-1185">Reference proteome</keyword>
<dbReference type="AlphaFoldDB" id="A0AAJ7U347"/>
<evidence type="ECO:0000313" key="3">
    <source>
        <dbReference type="RefSeq" id="XP_032828705.1"/>
    </source>
</evidence>
<reference evidence="4 5" key="1">
    <citation type="submission" date="2025-04" db="UniProtKB">
        <authorList>
            <consortium name="RefSeq"/>
        </authorList>
    </citation>
    <scope>IDENTIFICATION</scope>
    <source>
        <tissue evidence="4 5">Sperm</tissue>
    </source>
</reference>